<dbReference type="InterPro" id="IPR046536">
    <property type="entry name" value="DUF6601"/>
</dbReference>
<dbReference type="STRING" id="1328760.A0A165G1W3"/>
<keyword evidence="1" id="KW-0812">Transmembrane</keyword>
<keyword evidence="1" id="KW-0472">Membrane</keyword>
<dbReference type="RefSeq" id="XP_018187198.1">
    <property type="nucleotide sequence ID" value="XM_018329351.1"/>
</dbReference>
<keyword evidence="3" id="KW-1185">Reference proteome</keyword>
<protein>
    <recommendedName>
        <fullName evidence="4">Subtilisin-like serine protease</fullName>
    </recommendedName>
</protein>
<dbReference type="Proteomes" id="UP000076632">
    <property type="component" value="Unassembled WGS sequence"/>
</dbReference>
<accession>A0A165G1W3</accession>
<evidence type="ECO:0000256" key="1">
    <source>
        <dbReference type="SAM" id="Phobius"/>
    </source>
</evidence>
<dbReference type="OrthoDB" id="5086500at2759"/>
<reference evidence="2 3" key="1">
    <citation type="journal article" date="2016" name="Fungal Biol.">
        <title>The genome of Xylona heveae provides a window into fungal endophytism.</title>
        <authorList>
            <person name="Gazis R."/>
            <person name="Kuo A."/>
            <person name="Riley R."/>
            <person name="LaButti K."/>
            <person name="Lipzen A."/>
            <person name="Lin J."/>
            <person name="Amirebrahimi M."/>
            <person name="Hesse C.N."/>
            <person name="Spatafora J.W."/>
            <person name="Henrissat B."/>
            <person name="Hainaut M."/>
            <person name="Grigoriev I.V."/>
            <person name="Hibbett D.S."/>
        </authorList>
    </citation>
    <scope>NUCLEOTIDE SEQUENCE [LARGE SCALE GENOMIC DNA]</scope>
    <source>
        <strain evidence="2 3">TC161</strain>
    </source>
</reference>
<feature type="transmembrane region" description="Helical" evidence="1">
    <location>
        <begin position="237"/>
        <end position="258"/>
    </location>
</feature>
<organism evidence="2 3">
    <name type="scientific">Xylona heveae (strain CBS 132557 / TC161)</name>
    <dbReference type="NCBI Taxonomy" id="1328760"/>
    <lineage>
        <taxon>Eukaryota</taxon>
        <taxon>Fungi</taxon>
        <taxon>Dikarya</taxon>
        <taxon>Ascomycota</taxon>
        <taxon>Pezizomycotina</taxon>
        <taxon>Xylonomycetes</taxon>
        <taxon>Xylonales</taxon>
        <taxon>Xylonaceae</taxon>
        <taxon>Xylona</taxon>
    </lineage>
</organism>
<evidence type="ECO:0000313" key="2">
    <source>
        <dbReference type="EMBL" id="KZF21643.1"/>
    </source>
</evidence>
<proteinExistence type="predicted"/>
<dbReference type="PANTHER" id="PTHR34414">
    <property type="entry name" value="HET DOMAIN-CONTAINING PROTEIN-RELATED"/>
    <property type="match status" value="1"/>
</dbReference>
<dbReference type="AlphaFoldDB" id="A0A165G1W3"/>
<name>A0A165G1W3_XYLHT</name>
<dbReference type="InParanoid" id="A0A165G1W3"/>
<keyword evidence="1" id="KW-1133">Transmembrane helix</keyword>
<feature type="transmembrane region" description="Helical" evidence="1">
    <location>
        <begin position="278"/>
        <end position="308"/>
    </location>
</feature>
<sequence length="324" mass="38086">MLYSLPFVKCYQLCSDLDDTATPSKVKPTTTLPGHPYIKLDTPSILRSFLEKELYARDLEAIAPYLWVMSTQSSSNINPLHRQKVKGREIVVTEDPRLHLVWIHDRIFIKPLPRYLLSYAFWDLFLSGKSTELGDLCAVLRSAALGYLRTYRYLIQHETDFFIAQQEHLRLVPKDVDWPRFCDFISELDRVRDVDVSGRYCYGEIRLSRLNFYAPFLLRRFYYEQVHGQYSDIFGRFYGPVLFVFAVVTTLLNSMQVGMAVEQVSSEHWVAFWTTSRWFSILSLTGTALIALAFILLWMFIFIDEWIYAIKCLRKRRREEVCCT</sequence>
<evidence type="ECO:0000313" key="3">
    <source>
        <dbReference type="Proteomes" id="UP000076632"/>
    </source>
</evidence>
<evidence type="ECO:0008006" key="4">
    <source>
        <dbReference type="Google" id="ProtNLM"/>
    </source>
</evidence>
<dbReference type="Pfam" id="PF20246">
    <property type="entry name" value="DUF6601"/>
    <property type="match status" value="1"/>
</dbReference>
<dbReference type="OMA" id="WYYERIY"/>
<dbReference type="GeneID" id="28894488"/>
<dbReference type="PANTHER" id="PTHR34414:SF1">
    <property type="entry name" value="SUBTILISIN-LIKE SERINE PROTEASE"/>
    <property type="match status" value="1"/>
</dbReference>
<dbReference type="EMBL" id="KV407460">
    <property type="protein sequence ID" value="KZF21643.1"/>
    <property type="molecule type" value="Genomic_DNA"/>
</dbReference>
<gene>
    <name evidence="2" type="ORF">L228DRAFT_156863</name>
</gene>